<dbReference type="Gene3D" id="3.20.20.480">
    <property type="entry name" value="Trimethylamine methyltransferase-like"/>
    <property type="match status" value="1"/>
</dbReference>
<keyword evidence="5" id="KW-1185">Reference proteome</keyword>
<sequence>MIKEEVMIMEFAKFFNPAQLQRIHDASLEILENVGLLVHNEKARNIFKKHGCIVNEQSGLVKFPPKVVQGCCQSFVPTYTFTAQDPQYDRILPHHGPVVVTASSAPNVIDPKTGQERRGTSTDIANIAHLINELPAFDVFSISVLADDAPADQISLSRFYPALKNCKKPVRSNTPTIRDLEQVLELGYTIAGGKDAYMERPFINHHYCPVVSPLTFDVESTESIIYLTEKGLPVYGTIVPNAGLTSPMSLLGSLTMGNAEFLALSCLIQMIRPGAPMIYAVLSTVADLRSGAYASGAIETGILQMGHTMMARFYNVPSGGYIGLTNAQTTDAQSGYETGMNTTAALLAGADLFNMGGLLGGLMAFDFAKAVMDNEIAMMLKQVKKGIQFSEEELCLDLIKEIGPGGSYIEAMHTMEHLRDVAFYPKVADREMRSQWLVSGQLNARDRAMAEANRILAQENPARFSAELDARVRAHFPNLVPGDCKWEA</sequence>
<dbReference type="Proteomes" id="UP001524944">
    <property type="component" value="Unassembled WGS sequence"/>
</dbReference>
<evidence type="ECO:0000313" key="4">
    <source>
        <dbReference type="EMBL" id="MCR6544785.1"/>
    </source>
</evidence>
<dbReference type="RefSeq" id="WP_257912348.1">
    <property type="nucleotide sequence ID" value="NZ_CP022121.1"/>
</dbReference>
<dbReference type="Pfam" id="PF06253">
    <property type="entry name" value="MTTB"/>
    <property type="match status" value="1"/>
</dbReference>
<accession>A0ABT1Y1R8</accession>
<dbReference type="EMBL" id="JANPWE010000002">
    <property type="protein sequence ID" value="MCR6544785.1"/>
    <property type="molecule type" value="Genomic_DNA"/>
</dbReference>
<dbReference type="InterPro" id="IPR010426">
    <property type="entry name" value="MTTB_MeTrfase"/>
</dbReference>
<keyword evidence="3" id="KW-0808">Transferase</keyword>
<evidence type="ECO:0000256" key="2">
    <source>
        <dbReference type="ARBA" id="ARBA00022603"/>
    </source>
</evidence>
<proteinExistence type="inferred from homology"/>
<evidence type="ECO:0000313" key="5">
    <source>
        <dbReference type="Proteomes" id="UP001524944"/>
    </source>
</evidence>
<organism evidence="4 5">
    <name type="scientific">Dehalobacterium formicoaceticum</name>
    <dbReference type="NCBI Taxonomy" id="51515"/>
    <lineage>
        <taxon>Bacteria</taxon>
        <taxon>Bacillati</taxon>
        <taxon>Bacillota</taxon>
        <taxon>Clostridia</taxon>
        <taxon>Eubacteriales</taxon>
        <taxon>Peptococcaceae</taxon>
        <taxon>Dehalobacterium</taxon>
    </lineage>
</organism>
<dbReference type="InterPro" id="IPR038601">
    <property type="entry name" value="MttB-like_sf"/>
</dbReference>
<gene>
    <name evidence="4" type="ORF">NVS47_04515</name>
</gene>
<evidence type="ECO:0000256" key="3">
    <source>
        <dbReference type="ARBA" id="ARBA00022679"/>
    </source>
</evidence>
<protein>
    <submittedName>
        <fullName evidence="4">Trimethylamine methyltransferase family protein</fullName>
    </submittedName>
</protein>
<comment type="caution">
    <text evidence="4">The sequence shown here is derived from an EMBL/GenBank/DDBJ whole genome shotgun (WGS) entry which is preliminary data.</text>
</comment>
<comment type="similarity">
    <text evidence="1">Belongs to the trimethylamine methyltransferase family.</text>
</comment>
<reference evidence="4 5" key="1">
    <citation type="submission" date="2022-08" db="EMBL/GenBank/DDBJ databases">
        <title>Proteogenomics of the novel Dehalobacterium formicoaceticum strain EZ94 highlights a key role of methyltransferases during anaerobic dichloromethane degradation.</title>
        <authorList>
            <person name="Wasmund K."/>
        </authorList>
    </citation>
    <scope>NUCLEOTIDE SEQUENCE [LARGE SCALE GENOMIC DNA]</scope>
    <source>
        <strain evidence="4 5">EZ94</strain>
    </source>
</reference>
<evidence type="ECO:0000256" key="1">
    <source>
        <dbReference type="ARBA" id="ARBA00007137"/>
    </source>
</evidence>
<name>A0ABT1Y1R8_9FIRM</name>
<dbReference type="GO" id="GO:0032259">
    <property type="term" value="P:methylation"/>
    <property type="evidence" value="ECO:0007669"/>
    <property type="project" value="UniProtKB-KW"/>
</dbReference>
<keyword evidence="2 4" id="KW-0489">Methyltransferase</keyword>
<dbReference type="GO" id="GO:0008168">
    <property type="term" value="F:methyltransferase activity"/>
    <property type="evidence" value="ECO:0007669"/>
    <property type="project" value="UniProtKB-KW"/>
</dbReference>